<keyword evidence="5" id="KW-0067">ATP-binding</keyword>
<dbReference type="Gene3D" id="3.40.50.300">
    <property type="entry name" value="P-loop containing nucleotide triphosphate hydrolases"/>
    <property type="match status" value="1"/>
</dbReference>
<evidence type="ECO:0000256" key="2">
    <source>
        <dbReference type="ARBA" id="ARBA00022448"/>
    </source>
</evidence>
<accession>A0ABV2IFH0</accession>
<gene>
    <name evidence="9" type="ORF">ABID12_003302</name>
</gene>
<dbReference type="Pfam" id="PF00005">
    <property type="entry name" value="ABC_tran"/>
    <property type="match status" value="1"/>
</dbReference>
<feature type="domain" description="ABC transporter" evidence="8">
    <location>
        <begin position="5"/>
        <end position="220"/>
    </location>
</feature>
<evidence type="ECO:0000256" key="4">
    <source>
        <dbReference type="ARBA" id="ARBA00022748"/>
    </source>
</evidence>
<sequence length="221" mass="23311">MALRIEATGLSVSRGDMLIFSNLAVSLRAGESMVFTGANGAGKSTALRALLGLVGPTDGTALFFDSDDAEGRPLAPAAHYLAHQNAMKPELTARENLTFWQKMMGDFAGSTGLDITEAAEAIGLSGTLDLPFGYLSAGQKRRIAFARLLVAYRPVWLLDEPTAALDTAARKTLTKLMNAHLGEGGIVIAATHEPLGLANQQALEFSGPRHLGADPFLAEAF</sequence>
<dbReference type="NCBIfam" id="TIGR01189">
    <property type="entry name" value="ccmA"/>
    <property type="match status" value="1"/>
</dbReference>
<keyword evidence="10" id="KW-1185">Reference proteome</keyword>
<dbReference type="PROSITE" id="PS00211">
    <property type="entry name" value="ABC_TRANSPORTER_1"/>
    <property type="match status" value="1"/>
</dbReference>
<evidence type="ECO:0000313" key="10">
    <source>
        <dbReference type="Proteomes" id="UP001549164"/>
    </source>
</evidence>
<dbReference type="PANTHER" id="PTHR43499:SF1">
    <property type="entry name" value="ABC TRANSPORTER I FAMILY MEMBER 1"/>
    <property type="match status" value="1"/>
</dbReference>
<evidence type="ECO:0000313" key="9">
    <source>
        <dbReference type="EMBL" id="MET3601344.1"/>
    </source>
</evidence>
<evidence type="ECO:0000256" key="3">
    <source>
        <dbReference type="ARBA" id="ARBA00022741"/>
    </source>
</evidence>
<keyword evidence="3" id="KW-0547">Nucleotide-binding</keyword>
<protein>
    <submittedName>
        <fullName evidence="9">Heme exporter protein A</fullName>
    </submittedName>
</protein>
<dbReference type="InterPro" id="IPR005895">
    <property type="entry name" value="ABC_transptr_haem_export_CcmA"/>
</dbReference>
<dbReference type="Proteomes" id="UP001549164">
    <property type="component" value="Unassembled WGS sequence"/>
</dbReference>
<name>A0ABV2IFH0_9HYPH</name>
<dbReference type="EMBL" id="JBEPLY010000013">
    <property type="protein sequence ID" value="MET3601344.1"/>
    <property type="molecule type" value="Genomic_DNA"/>
</dbReference>
<dbReference type="InterPro" id="IPR017871">
    <property type="entry name" value="ABC_transporter-like_CS"/>
</dbReference>
<reference evidence="9 10" key="1">
    <citation type="submission" date="2024-06" db="EMBL/GenBank/DDBJ databases">
        <title>Genomic Encyclopedia of Type Strains, Phase IV (KMG-IV): sequencing the most valuable type-strain genomes for metagenomic binning, comparative biology and taxonomic classification.</title>
        <authorList>
            <person name="Goeker M."/>
        </authorList>
    </citation>
    <scope>NUCLEOTIDE SEQUENCE [LARGE SCALE GENOMIC DNA]</scope>
    <source>
        <strain evidence="9 10">DSM 28102</strain>
    </source>
</reference>
<evidence type="ECO:0000256" key="6">
    <source>
        <dbReference type="ARBA" id="ARBA00022967"/>
    </source>
</evidence>
<organism evidence="9 10">
    <name type="scientific">Martelella mangrovi</name>
    <dbReference type="NCBI Taxonomy" id="1397477"/>
    <lineage>
        <taxon>Bacteria</taxon>
        <taxon>Pseudomonadati</taxon>
        <taxon>Pseudomonadota</taxon>
        <taxon>Alphaproteobacteria</taxon>
        <taxon>Hyphomicrobiales</taxon>
        <taxon>Aurantimonadaceae</taxon>
        <taxon>Martelella</taxon>
    </lineage>
</organism>
<keyword evidence="6" id="KW-1278">Translocase</keyword>
<dbReference type="SMART" id="SM00382">
    <property type="entry name" value="AAA"/>
    <property type="match status" value="1"/>
</dbReference>
<comment type="similarity">
    <text evidence="1">Belongs to the ABC transporter superfamily.</text>
</comment>
<comment type="caution">
    <text evidence="9">The sequence shown here is derived from an EMBL/GenBank/DDBJ whole genome shotgun (WGS) entry which is preliminary data.</text>
</comment>
<evidence type="ECO:0000256" key="5">
    <source>
        <dbReference type="ARBA" id="ARBA00022840"/>
    </source>
</evidence>
<dbReference type="PROSITE" id="PS50893">
    <property type="entry name" value="ABC_TRANSPORTER_2"/>
    <property type="match status" value="1"/>
</dbReference>
<keyword evidence="2" id="KW-0813">Transport</keyword>
<dbReference type="InterPro" id="IPR027417">
    <property type="entry name" value="P-loop_NTPase"/>
</dbReference>
<evidence type="ECO:0000256" key="1">
    <source>
        <dbReference type="ARBA" id="ARBA00005417"/>
    </source>
</evidence>
<keyword evidence="7" id="KW-0472">Membrane</keyword>
<dbReference type="InterPro" id="IPR003593">
    <property type="entry name" value="AAA+_ATPase"/>
</dbReference>
<evidence type="ECO:0000256" key="7">
    <source>
        <dbReference type="ARBA" id="ARBA00023136"/>
    </source>
</evidence>
<keyword evidence="4" id="KW-0201">Cytochrome c-type biogenesis</keyword>
<evidence type="ECO:0000259" key="8">
    <source>
        <dbReference type="PROSITE" id="PS50893"/>
    </source>
</evidence>
<dbReference type="InterPro" id="IPR003439">
    <property type="entry name" value="ABC_transporter-like_ATP-bd"/>
</dbReference>
<dbReference type="SUPFAM" id="SSF52540">
    <property type="entry name" value="P-loop containing nucleoside triphosphate hydrolases"/>
    <property type="match status" value="1"/>
</dbReference>
<proteinExistence type="inferred from homology"/>
<dbReference type="PANTHER" id="PTHR43499">
    <property type="entry name" value="ABC TRANSPORTER I FAMILY MEMBER 1"/>
    <property type="match status" value="1"/>
</dbReference>